<keyword evidence="1" id="KW-0997">Cell inner membrane</keyword>
<organism evidence="4 5">
    <name type="scientific">Roseinatronobacter alkalisoli</name>
    <dbReference type="NCBI Taxonomy" id="3028235"/>
    <lineage>
        <taxon>Bacteria</taxon>
        <taxon>Pseudomonadati</taxon>
        <taxon>Pseudomonadota</taxon>
        <taxon>Alphaproteobacteria</taxon>
        <taxon>Rhodobacterales</taxon>
        <taxon>Paracoccaceae</taxon>
        <taxon>Roseinatronobacter</taxon>
    </lineage>
</organism>
<feature type="transmembrane region" description="Helical" evidence="2">
    <location>
        <begin position="604"/>
        <end position="623"/>
    </location>
</feature>
<feature type="transmembrane region" description="Helical" evidence="2">
    <location>
        <begin position="319"/>
        <end position="343"/>
    </location>
</feature>
<dbReference type="InterPro" id="IPR010656">
    <property type="entry name" value="DctM"/>
</dbReference>
<proteinExistence type="predicted"/>
<feature type="transmembrane region" description="Helical" evidence="2">
    <location>
        <begin position="387"/>
        <end position="404"/>
    </location>
</feature>
<protein>
    <submittedName>
        <fullName evidence="4">TRAP transporter fused permease subunit</fullName>
    </submittedName>
</protein>
<accession>A0ABT5TET7</accession>
<sequence>MAADKKLSMADAGDAALPNDFKPQESSSRSILAAKLLGATIVVLALSDALDLYRKLGFVFINEQLLALVLGFGLATVFLIRPFHRGATRTNLPWYDLALAIITFGACLYVAVFYVQIVETLFEKPLGSLAAGTIIVAGVAEGLRRTAGPVLFIFVLFFLMFGLLGHFIPGHFQGRNVATDRLFMYVGLDSNGIIGLPIATVVSIVIAFIFFGNLLNASGGANFFTEIATAAMGRYRGGSAKVAIMASSLFGSISGSAVANVVSTGVLTIPMMKKGGYPKEKAAAIEAVASTGGQLMPPMMGAAAFLIAEFLQIPFREVILAALIPAVLYYVALFIQADLYAAREGVKPLENLTFRATEVLARGWPYITPFAVILLGLFTFNIRPQTAAMWAVGVLIPIALLYGYRGVRMHWKTFFVALGDTGIAVTNLLMVSAMAGVVIGVLNITGLGFALTQAIIQLSGGNLALILLLAGAISIVLGMGMPTVGVYLLLATLVVPSMVEAGVPPLAAHMFAFYFGILSMITPPVAAAAFAAATISGSDFIRTGLAAAAFGWPAYVVPFIFVMSPEMLWQGSAFEVARIFVLSTAGVWLISAGWIAYTGGRLSTLWRLLFIASGVLCLVPGGVVPYGEYIDLFGLATGVVLLTARIGNAKRRAQDA</sequence>
<keyword evidence="2" id="KW-1133">Transmembrane helix</keyword>
<name>A0ABT5TET7_9RHOB</name>
<keyword evidence="5" id="KW-1185">Reference proteome</keyword>
<reference evidence="4" key="1">
    <citation type="submission" date="2023-02" db="EMBL/GenBank/DDBJ databases">
        <title>Description of Roseinatronobacter alkalisoli sp. nov., an alkaliphilic bacerium isolated from soda soil.</title>
        <authorList>
            <person name="Wei W."/>
        </authorList>
    </citation>
    <scope>NUCLEOTIDE SEQUENCE</scope>
    <source>
        <strain evidence="4">HJB301</strain>
    </source>
</reference>
<dbReference type="PANTHER" id="PTHR43849">
    <property type="entry name" value="BLL3936 PROTEIN"/>
    <property type="match status" value="1"/>
</dbReference>
<feature type="transmembrane region" description="Helical" evidence="2">
    <location>
        <begin position="126"/>
        <end position="143"/>
    </location>
</feature>
<feature type="transmembrane region" description="Helical" evidence="2">
    <location>
        <begin position="629"/>
        <end position="647"/>
    </location>
</feature>
<dbReference type="NCBIfam" id="TIGR02123">
    <property type="entry name" value="TRAP_fused"/>
    <property type="match status" value="1"/>
</dbReference>
<comment type="subcellular location">
    <subcellularLocation>
        <location evidence="1">Cell inner membrane</location>
        <topology evidence="1">Multi-pass membrane protein</topology>
    </subcellularLocation>
</comment>
<feature type="transmembrane region" description="Helical" evidence="2">
    <location>
        <begin position="150"/>
        <end position="172"/>
    </location>
</feature>
<feature type="domain" description="TRAP C4-dicarboxylate transport system permease DctM subunit" evidence="3">
    <location>
        <begin position="139"/>
        <end position="572"/>
    </location>
</feature>
<feature type="transmembrane region" description="Helical" evidence="2">
    <location>
        <begin position="92"/>
        <end position="114"/>
    </location>
</feature>
<gene>
    <name evidence="4" type="ORF">PUT78_16460</name>
</gene>
<dbReference type="EMBL" id="JAQZSM010000018">
    <property type="protein sequence ID" value="MDD7972692.1"/>
    <property type="molecule type" value="Genomic_DNA"/>
</dbReference>
<evidence type="ECO:0000256" key="2">
    <source>
        <dbReference type="SAM" id="Phobius"/>
    </source>
</evidence>
<feature type="transmembrane region" description="Helical" evidence="2">
    <location>
        <begin position="363"/>
        <end position="380"/>
    </location>
</feature>
<evidence type="ECO:0000256" key="1">
    <source>
        <dbReference type="RuleBase" id="RU369079"/>
    </source>
</evidence>
<feature type="transmembrane region" description="Helical" evidence="2">
    <location>
        <begin position="32"/>
        <end position="50"/>
    </location>
</feature>
<feature type="transmembrane region" description="Helical" evidence="2">
    <location>
        <begin position="282"/>
        <end position="307"/>
    </location>
</feature>
<dbReference type="Pfam" id="PF06808">
    <property type="entry name" value="DctM"/>
    <property type="match status" value="1"/>
</dbReference>
<feature type="transmembrane region" description="Helical" evidence="2">
    <location>
        <begin position="242"/>
        <end position="262"/>
    </location>
</feature>
<comment type="caution">
    <text evidence="4">The sequence shown here is derived from an EMBL/GenBank/DDBJ whole genome shotgun (WGS) entry which is preliminary data.</text>
</comment>
<keyword evidence="1" id="KW-1003">Cell membrane</keyword>
<evidence type="ECO:0000313" key="5">
    <source>
        <dbReference type="Proteomes" id="UP001431784"/>
    </source>
</evidence>
<dbReference type="RefSeq" id="WP_274353369.1">
    <property type="nucleotide sequence ID" value="NZ_JAQZSM010000018.1"/>
</dbReference>
<dbReference type="Proteomes" id="UP001431784">
    <property type="component" value="Unassembled WGS sequence"/>
</dbReference>
<feature type="transmembrane region" description="Helical" evidence="2">
    <location>
        <begin position="192"/>
        <end position="215"/>
    </location>
</feature>
<keyword evidence="2" id="KW-0812">Transmembrane</keyword>
<evidence type="ECO:0000259" key="3">
    <source>
        <dbReference type="Pfam" id="PF06808"/>
    </source>
</evidence>
<feature type="transmembrane region" description="Helical" evidence="2">
    <location>
        <begin position="576"/>
        <end position="597"/>
    </location>
</feature>
<evidence type="ECO:0000313" key="4">
    <source>
        <dbReference type="EMBL" id="MDD7972692.1"/>
    </source>
</evidence>
<keyword evidence="2" id="KW-0472">Membrane</keyword>
<feature type="transmembrane region" description="Helical" evidence="2">
    <location>
        <begin position="545"/>
        <end position="564"/>
    </location>
</feature>
<comment type="function">
    <text evidence="1">Part of the tripartite ATP-independent periplasmic (TRAP) transport system.</text>
</comment>
<keyword evidence="1" id="KW-0813">Transport</keyword>
<feature type="transmembrane region" description="Helical" evidence="2">
    <location>
        <begin position="463"/>
        <end position="490"/>
    </location>
</feature>
<feature type="transmembrane region" description="Helical" evidence="2">
    <location>
        <begin position="510"/>
        <end position="533"/>
    </location>
</feature>
<feature type="transmembrane region" description="Helical" evidence="2">
    <location>
        <begin position="56"/>
        <end position="80"/>
    </location>
</feature>
<feature type="transmembrane region" description="Helical" evidence="2">
    <location>
        <begin position="424"/>
        <end position="451"/>
    </location>
</feature>
<dbReference type="PANTHER" id="PTHR43849:SF2">
    <property type="entry name" value="BLL3936 PROTEIN"/>
    <property type="match status" value="1"/>
</dbReference>
<dbReference type="InterPro" id="IPR011853">
    <property type="entry name" value="TRAP_DctM-Dct_fused"/>
</dbReference>